<dbReference type="FunFam" id="2.60.40.10:FF:000270">
    <property type="entry name" value="Cell surface protein"/>
    <property type="match status" value="3"/>
</dbReference>
<gene>
    <name evidence="4" type="ordered locus">BN140_2141</name>
</gene>
<dbReference type="CDD" id="cd00146">
    <property type="entry name" value="PKD"/>
    <property type="match status" value="4"/>
</dbReference>
<dbReference type="SMART" id="SM00089">
    <property type="entry name" value="PKD"/>
    <property type="match status" value="4"/>
</dbReference>
<dbReference type="InterPro" id="IPR001258">
    <property type="entry name" value="NHL_repeat"/>
</dbReference>
<dbReference type="EMBL" id="HE964772">
    <property type="protein sequence ID" value="CCJ37064.2"/>
    <property type="molecule type" value="Genomic_DNA"/>
</dbReference>
<dbReference type="InterPro" id="IPR022409">
    <property type="entry name" value="PKD/Chitinase_dom"/>
</dbReference>
<dbReference type="InterPro" id="IPR013783">
    <property type="entry name" value="Ig-like_fold"/>
</dbReference>
<dbReference type="Gene3D" id="2.120.10.30">
    <property type="entry name" value="TolB, C-terminal domain"/>
    <property type="match status" value="5"/>
</dbReference>
<feature type="domain" description="Dockerin" evidence="3">
    <location>
        <begin position="1888"/>
        <end position="1950"/>
    </location>
</feature>
<dbReference type="InterPro" id="IPR018247">
    <property type="entry name" value="EF_Hand_1_Ca_BS"/>
</dbReference>
<dbReference type="SUPFAM" id="SSF63446">
    <property type="entry name" value="Type I dockerin domain"/>
    <property type="match status" value="1"/>
</dbReference>
<keyword evidence="5" id="KW-1185">Reference proteome</keyword>
<proteinExistence type="predicted"/>
<dbReference type="InterPro" id="IPR035986">
    <property type="entry name" value="PKD_dom_sf"/>
</dbReference>
<dbReference type="InterPro" id="IPR036439">
    <property type="entry name" value="Dockerin_dom_sf"/>
</dbReference>
<dbReference type="GO" id="GO:0008270">
    <property type="term" value="F:zinc ion binding"/>
    <property type="evidence" value="ECO:0007669"/>
    <property type="project" value="UniProtKB-KW"/>
</dbReference>
<dbReference type="PROSITE" id="PS50093">
    <property type="entry name" value="PKD"/>
    <property type="match status" value="4"/>
</dbReference>
<dbReference type="SUPFAM" id="SSF49384">
    <property type="entry name" value="Carbohydrate-binding domain"/>
    <property type="match status" value="1"/>
</dbReference>
<dbReference type="CDD" id="cd08547">
    <property type="entry name" value="Type_II_cohesin"/>
    <property type="match status" value="1"/>
</dbReference>
<dbReference type="HOGENOM" id="CLU_234784_0_0_2"/>
<dbReference type="STRING" id="1201294.BN140_2141"/>
<evidence type="ECO:0000313" key="5">
    <source>
        <dbReference type="Proteomes" id="UP000009007"/>
    </source>
</evidence>
<evidence type="ECO:0000313" key="4">
    <source>
        <dbReference type="EMBL" id="CCJ37064.2"/>
    </source>
</evidence>
<name>I7LNG3_METBM</name>
<dbReference type="PANTHER" id="PTHR24104:SF25">
    <property type="entry name" value="PROTEIN LIN-41"/>
    <property type="match status" value="1"/>
</dbReference>
<organism evidence="4 5">
    <name type="scientific">Methanoculleus bourgensis (strain ATCC 43281 / DSM 3045 / OCM 15 / MS2)</name>
    <name type="common">Methanogenium bourgense</name>
    <dbReference type="NCBI Taxonomy" id="1201294"/>
    <lineage>
        <taxon>Archaea</taxon>
        <taxon>Methanobacteriati</taxon>
        <taxon>Methanobacteriota</taxon>
        <taxon>Stenosarchaea group</taxon>
        <taxon>Methanomicrobia</taxon>
        <taxon>Methanomicrobiales</taxon>
        <taxon>Methanomicrobiaceae</taxon>
        <taxon>Methanoculleus</taxon>
    </lineage>
</organism>
<dbReference type="Pfam" id="PF01436">
    <property type="entry name" value="NHL"/>
    <property type="match status" value="10"/>
</dbReference>
<dbReference type="InterPro" id="IPR000601">
    <property type="entry name" value="PKD_dom"/>
</dbReference>
<dbReference type="Proteomes" id="UP000009007">
    <property type="component" value="Chromosome I"/>
</dbReference>
<feature type="domain" description="PKD" evidence="2">
    <location>
        <begin position="943"/>
        <end position="1026"/>
    </location>
</feature>
<accession>I7LNG3</accession>
<dbReference type="PROSITE" id="PS51766">
    <property type="entry name" value="DOCKERIN"/>
    <property type="match status" value="1"/>
</dbReference>
<feature type="domain" description="PKD" evidence="2">
    <location>
        <begin position="30"/>
        <end position="91"/>
    </location>
</feature>
<dbReference type="Gene3D" id="1.10.1330.10">
    <property type="entry name" value="Dockerin domain"/>
    <property type="match status" value="1"/>
</dbReference>
<dbReference type="Pfam" id="PF18911">
    <property type="entry name" value="PKD_4"/>
    <property type="match status" value="4"/>
</dbReference>
<dbReference type="Gene3D" id="2.40.10.500">
    <property type="match status" value="1"/>
</dbReference>
<dbReference type="InterPro" id="IPR008965">
    <property type="entry name" value="CBM2/CBM3_carb-bd_dom_sf"/>
</dbReference>
<dbReference type="PROSITE" id="PS00018">
    <property type="entry name" value="EF_HAND_1"/>
    <property type="match status" value="1"/>
</dbReference>
<dbReference type="GO" id="GO:0000272">
    <property type="term" value="P:polysaccharide catabolic process"/>
    <property type="evidence" value="ECO:0007669"/>
    <property type="project" value="InterPro"/>
</dbReference>
<dbReference type="InterPro" id="IPR016134">
    <property type="entry name" value="Dockerin_dom"/>
</dbReference>
<feature type="domain" description="PKD" evidence="2">
    <location>
        <begin position="1810"/>
        <end position="1883"/>
    </location>
</feature>
<evidence type="ECO:0000259" key="3">
    <source>
        <dbReference type="PROSITE" id="PS51766"/>
    </source>
</evidence>
<feature type="domain" description="PKD" evidence="2">
    <location>
        <begin position="1157"/>
        <end position="1221"/>
    </location>
</feature>
<dbReference type="SUPFAM" id="SSF63829">
    <property type="entry name" value="Calcium-dependent phosphotriesterase"/>
    <property type="match status" value="3"/>
</dbReference>
<dbReference type="GO" id="GO:0030246">
    <property type="term" value="F:carbohydrate binding"/>
    <property type="evidence" value="ECO:0007669"/>
    <property type="project" value="InterPro"/>
</dbReference>
<dbReference type="Gene3D" id="2.60.40.10">
    <property type="entry name" value="Immunoglobulins"/>
    <property type="match status" value="4"/>
</dbReference>
<evidence type="ECO:0000256" key="1">
    <source>
        <dbReference type="ARBA" id="ARBA00022737"/>
    </source>
</evidence>
<sequence>MILIGGEHSSNFGYLNDVWRFESPLAFSYLNALFGSDTETGTAPLTVRFTDTSTGSPTSWSWDFGDGETSTDQNPVHIYKNPGEYDVSLTVKRGSASDSITKAGLIIVNEPNAGLNIDLEYRNSIQFNSMDPVEVRVRTTDSNGMPKASTITMMGTGEASVKVHATEYTYSFVPEHSGTYRVAVIAVSDDGIELSKRVTIEVIDDLSFAKKRADDLKSLANTEIDQAERMAAERSVDLAKDMFLDNLLDAEGVSSTITVFFDGASLLVTDVFRSTVGDLSGEYARYFCGYLKNQVEGKCSDMMGDAIFGDDDSYLVNSASTGIENLCKVKERRDALDQTTENFVGYIEANPDQFRDNDQVNAYINMYSSGIKSAVETHDVVHVTIWSRSFGYSYPEAYYLYDTFSKNSKIMKLALGTAIGVGAVVAVTTGVGATVVAALIPATMTIIKSVSSFDTFASVALSILLVSNVPIIADDVVHEHQNSISGIERALSGTSADFVALSVSDVSAGETASITSSGDVFIIRPSGRVETILLGGGHYTPTGSGIYKAYSYNHGNGLFSQIEGCDIAVKVPDVEVNATYTTAGDLASIRVMAENHEDSSIDDMYLTTSVSDSDGNLIHLYDEPFDLGPLQNATYEYEMDAPELNTFYVAETILSVNYSTVLDSVSFIIETEGSNEAEKAVILSVDSPQVFLYGKDIYINLTIRSFKDALPITLEIPEFKYSTTEYITGEEVVQVVLPGQEPDDYIAPIYLYGSDGSTCDADVIRFTVQAEGTGFLSIEAGDALFPAGEIITIPLVFTDAALNNLDGEVFVQVRTPENEDIDATVTGSNGNYQFSFTPPVSGTYSAIAEAYKDGYYVYGDQVTFISGEMSPLELGVGADEENLYVNVTANGLPVNANVTMTSNGTEIAKTAVSGIAAFPKEGSYRLTAEMLFFTPTEFSHMTPEARLSLENNRTIPDRAVVFNASASHDPDGWIAEYRWDFGDGHQETTTSGYTLHPFNATGYYTVNLTVVDNDGLGSSVTRDIIVIERSTPAFDISEKSIYVNYTGDVSIQATDLDEISWLRMVIEFDPNIVEGIDVAEGDITLIPSSIANGGVIIESGAIESLSGSANLASITLKGVNEGCTTINITAVCRDVDGCLIRPIASGNTIQVLSGTPLLANFTTSNSIGTAPLAVQFTDTSIGDPTAWIWDFGDNGTSNEQHPVHTYKTAGNYTVSLTAKNADYSNTILKQDYITIKEPPAYAFVKSWGSGGSSDVESFSYPTGIATDATGNVYVADYSNHCIRVFNSTGDYVATWGSYGFWNGQFDRPTGIATDISGNVYVSDYYNHRIQKFDSTGAFLTTWGAYGTGNGQFDKPWGIAVDAAGDIYVADYNNHRIQKFDSAGTFVTAWGSKGSGSGQFNGPICIAVDAAGYIYVSDDYNNRVQKFDSAGTFITAWGSEGTDSGQFSSLVGIAVDSAGHVFVVDHLNCRIQKFDSSGTFISTWGSKGSSDGQLNNPSDIAIDTAGNIYVADTYNNRVQKFDKSGNFMRRWESWHTGEIKFLYPAGIATDTVGDIYVADYYNHRVQKFDSSGALISMWGSYGSGNGQFDRLTGIATDISGNVYVSDYYNHRIQKFDSTGAFLTTWGAYGTGNGQFDKPWGIAVDTAGDIYVADYNNHRIQKFDSAGTFITAWGSEGSGSGQFNGPICIAVDAAGYIYVSDDYNNRVQKFDSAGTFITAWGSEGTDSGQFSSLVGIAVDSAGHVFVVDHLNCRIQKFDSSGTFISTWGSEGFSDGQFYRPSGIALDSAGNVYVADTYSNRIQKFSPSPTKLPVANFSANKVSGPAPLTVHFIDTSADYPSAWLWDFGDGTSSIEQNPVHTYLAYGNYTVKLTVSNIFGADSLSKEGFIFAKRVKGDFNGNGAVDIGDVARVAYMVVGKEPADLAADFNENGAVDIGDAAKIAYYFVGKIGEL</sequence>
<dbReference type="KEGG" id="mbg:BN140_2141"/>
<dbReference type="SUPFAM" id="SSF49299">
    <property type="entry name" value="PKD domain"/>
    <property type="match status" value="4"/>
</dbReference>
<dbReference type="CDD" id="cd14955">
    <property type="entry name" value="NHL_like_4"/>
    <property type="match status" value="2"/>
</dbReference>
<dbReference type="CDD" id="cd14256">
    <property type="entry name" value="Dockerin_I"/>
    <property type="match status" value="1"/>
</dbReference>
<dbReference type="PANTHER" id="PTHR24104">
    <property type="entry name" value="E3 UBIQUITIN-PROTEIN LIGASE NHLRC1-RELATED"/>
    <property type="match status" value="1"/>
</dbReference>
<evidence type="ECO:0000259" key="2">
    <source>
        <dbReference type="PROSITE" id="PS50093"/>
    </source>
</evidence>
<reference evidence="5" key="1">
    <citation type="journal article" date="2012" name="J. Bacteriol.">
        <title>Complete genome sequence of the hydrogenotrophic, methanogenic archaeon Methanoculleus bourgensis strain MS2T, isolated from a sewage sludge digester.</title>
        <authorList>
            <person name="Maus I."/>
            <person name="Wibberg D."/>
            <person name="Stantscheff R."/>
            <person name="Eikmeyer F.G."/>
            <person name="Seffner A."/>
            <person name="Boelter J."/>
            <person name="Szczepanowski R."/>
            <person name="Blom J."/>
            <person name="Jaenicke S."/>
            <person name="Konig H."/>
            <person name="Puhler A."/>
            <person name="Schluter A."/>
        </authorList>
    </citation>
    <scope>NUCLEOTIDE SEQUENCE [LARGE SCALE GENOMIC DNA]</scope>
    <source>
        <strain evidence="5">ATCC 43281 / DSM 3045 / OCM 15 / MS2</strain>
    </source>
</reference>
<dbReference type="PROSITE" id="PS51125">
    <property type="entry name" value="NHL"/>
    <property type="match status" value="12"/>
</dbReference>
<dbReference type="InterPro" id="IPR050952">
    <property type="entry name" value="TRIM-NHL_E3_ligases"/>
</dbReference>
<keyword evidence="1" id="KW-0677">Repeat</keyword>
<dbReference type="PATRIC" id="fig|1201294.9.peg.2375"/>
<dbReference type="InterPro" id="IPR011042">
    <property type="entry name" value="6-blade_b-propeller_TolB-like"/>
</dbReference>
<protein>
    <submittedName>
        <fullName evidence="4">Cell surface protein</fullName>
    </submittedName>
</protein>